<dbReference type="InterPro" id="IPR001650">
    <property type="entry name" value="Helicase_C-like"/>
</dbReference>
<evidence type="ECO:0000313" key="7">
    <source>
        <dbReference type="Proteomes" id="UP001215598"/>
    </source>
</evidence>
<accession>A0AAD7GPS9</accession>
<dbReference type="EC" id="3.6.4.13" evidence="1"/>
<dbReference type="GO" id="GO:0045943">
    <property type="term" value="P:positive regulation of transcription by RNA polymerase I"/>
    <property type="evidence" value="ECO:0007669"/>
    <property type="project" value="TreeGrafter"/>
</dbReference>
<dbReference type="InterPro" id="IPR027417">
    <property type="entry name" value="P-loop_NTPase"/>
</dbReference>
<evidence type="ECO:0000256" key="4">
    <source>
        <dbReference type="ARBA" id="ARBA00047984"/>
    </source>
</evidence>
<name>A0AAD7GPS9_9AGAR</name>
<dbReference type="CDD" id="cd18791">
    <property type="entry name" value="SF2_C_RHA"/>
    <property type="match status" value="1"/>
</dbReference>
<dbReference type="PANTHER" id="PTHR18934">
    <property type="entry name" value="ATP-DEPENDENT RNA HELICASE"/>
    <property type="match status" value="1"/>
</dbReference>
<evidence type="ECO:0000313" key="6">
    <source>
        <dbReference type="EMBL" id="KAJ7698455.1"/>
    </source>
</evidence>
<evidence type="ECO:0000256" key="1">
    <source>
        <dbReference type="ARBA" id="ARBA00012552"/>
    </source>
</evidence>
<feature type="domain" description="Helicase C-terminal" evidence="5">
    <location>
        <begin position="1"/>
        <end position="140"/>
    </location>
</feature>
<dbReference type="SMART" id="SM00490">
    <property type="entry name" value="HELICc"/>
    <property type="match status" value="1"/>
</dbReference>
<comment type="catalytic activity">
    <reaction evidence="4">
        <text>ATP + H2O = ADP + phosphate + H(+)</text>
        <dbReference type="Rhea" id="RHEA:13065"/>
        <dbReference type="ChEBI" id="CHEBI:15377"/>
        <dbReference type="ChEBI" id="CHEBI:15378"/>
        <dbReference type="ChEBI" id="CHEBI:30616"/>
        <dbReference type="ChEBI" id="CHEBI:43474"/>
        <dbReference type="ChEBI" id="CHEBI:456216"/>
        <dbReference type="EC" id="3.6.4.13"/>
    </reaction>
</comment>
<dbReference type="EMBL" id="JARKIB010000589">
    <property type="protein sequence ID" value="KAJ7698455.1"/>
    <property type="molecule type" value="Genomic_DNA"/>
</dbReference>
<proteinExistence type="predicted"/>
<evidence type="ECO:0000256" key="3">
    <source>
        <dbReference type="ARBA" id="ARBA00022806"/>
    </source>
</evidence>
<dbReference type="GO" id="GO:0016787">
    <property type="term" value="F:hydrolase activity"/>
    <property type="evidence" value="ECO:0007669"/>
    <property type="project" value="UniProtKB-KW"/>
</dbReference>
<gene>
    <name evidence="6" type="ORF">B0H16DRAFT_793501</name>
</gene>
<evidence type="ECO:0000259" key="5">
    <source>
        <dbReference type="PROSITE" id="PS51194"/>
    </source>
</evidence>
<dbReference type="Pfam" id="PF00271">
    <property type="entry name" value="Helicase_C"/>
    <property type="match status" value="1"/>
</dbReference>
<dbReference type="SUPFAM" id="SSF52540">
    <property type="entry name" value="P-loop containing nucleoside triphosphate hydrolases"/>
    <property type="match status" value="1"/>
</dbReference>
<dbReference type="GO" id="GO:0003725">
    <property type="term" value="F:double-stranded RNA binding"/>
    <property type="evidence" value="ECO:0007669"/>
    <property type="project" value="TreeGrafter"/>
</dbReference>
<sequence>MFARQLPPGHEEVLTVSMYAALSGAQLHRTFAPTPRKTRKCILATNIAETSITIPGVRYVIGTGKVKENLEKRYLVGSTGGGFDTLLKRDNNKSNAMQRAGRAGSEGPGFCYRLYTEDVFLRMAAVSRLGKKHEKLVRKS</sequence>
<dbReference type="GO" id="GO:0003724">
    <property type="term" value="F:RNA helicase activity"/>
    <property type="evidence" value="ECO:0007669"/>
    <property type="project" value="UniProtKB-EC"/>
</dbReference>
<dbReference type="PANTHER" id="PTHR18934:SF118">
    <property type="entry name" value="ATP-DEPENDENT RNA HELICASE DHX33"/>
    <property type="match status" value="1"/>
</dbReference>
<keyword evidence="3" id="KW-0347">Helicase</keyword>
<comment type="caution">
    <text evidence="6">The sequence shown here is derived from an EMBL/GenBank/DDBJ whole genome shotgun (WGS) entry which is preliminary data.</text>
</comment>
<keyword evidence="3" id="KW-0067">ATP-binding</keyword>
<dbReference type="Gene3D" id="3.40.50.300">
    <property type="entry name" value="P-loop containing nucleotide triphosphate hydrolases"/>
    <property type="match status" value="1"/>
</dbReference>
<keyword evidence="3" id="KW-0547">Nucleotide-binding</keyword>
<reference evidence="6" key="1">
    <citation type="submission" date="2023-03" db="EMBL/GenBank/DDBJ databases">
        <title>Massive genome expansion in bonnet fungi (Mycena s.s.) driven by repeated elements and novel gene families across ecological guilds.</title>
        <authorList>
            <consortium name="Lawrence Berkeley National Laboratory"/>
            <person name="Harder C.B."/>
            <person name="Miyauchi S."/>
            <person name="Viragh M."/>
            <person name="Kuo A."/>
            <person name="Thoen E."/>
            <person name="Andreopoulos B."/>
            <person name="Lu D."/>
            <person name="Skrede I."/>
            <person name="Drula E."/>
            <person name="Henrissat B."/>
            <person name="Morin E."/>
            <person name="Kohler A."/>
            <person name="Barry K."/>
            <person name="LaButti K."/>
            <person name="Morin E."/>
            <person name="Salamov A."/>
            <person name="Lipzen A."/>
            <person name="Mereny Z."/>
            <person name="Hegedus B."/>
            <person name="Baldrian P."/>
            <person name="Stursova M."/>
            <person name="Weitz H."/>
            <person name="Taylor A."/>
            <person name="Grigoriev I.V."/>
            <person name="Nagy L.G."/>
            <person name="Martin F."/>
            <person name="Kauserud H."/>
        </authorList>
    </citation>
    <scope>NUCLEOTIDE SEQUENCE</scope>
    <source>
        <strain evidence="6">CBHHK182m</strain>
    </source>
</reference>
<dbReference type="PROSITE" id="PS51194">
    <property type="entry name" value="HELICASE_CTER"/>
    <property type="match status" value="1"/>
</dbReference>
<evidence type="ECO:0000256" key="2">
    <source>
        <dbReference type="ARBA" id="ARBA00022801"/>
    </source>
</evidence>
<dbReference type="GO" id="GO:0005730">
    <property type="term" value="C:nucleolus"/>
    <property type="evidence" value="ECO:0007669"/>
    <property type="project" value="TreeGrafter"/>
</dbReference>
<organism evidence="6 7">
    <name type="scientific">Mycena metata</name>
    <dbReference type="NCBI Taxonomy" id="1033252"/>
    <lineage>
        <taxon>Eukaryota</taxon>
        <taxon>Fungi</taxon>
        <taxon>Dikarya</taxon>
        <taxon>Basidiomycota</taxon>
        <taxon>Agaricomycotina</taxon>
        <taxon>Agaricomycetes</taxon>
        <taxon>Agaricomycetidae</taxon>
        <taxon>Agaricales</taxon>
        <taxon>Marasmiineae</taxon>
        <taxon>Mycenaceae</taxon>
        <taxon>Mycena</taxon>
    </lineage>
</organism>
<protein>
    <recommendedName>
        <fullName evidence="1">RNA helicase</fullName>
        <ecNumber evidence="1">3.6.4.13</ecNumber>
    </recommendedName>
</protein>
<keyword evidence="7" id="KW-1185">Reference proteome</keyword>
<dbReference type="AlphaFoldDB" id="A0AAD7GPS9"/>
<keyword evidence="2 6" id="KW-0378">Hydrolase</keyword>
<dbReference type="Proteomes" id="UP001215598">
    <property type="component" value="Unassembled WGS sequence"/>
</dbReference>